<dbReference type="Proteomes" id="UP001054837">
    <property type="component" value="Unassembled WGS sequence"/>
</dbReference>
<sequence length="148" mass="16214">MFRSAGEGDQKGKRGARERGGACHTGCCTDDPSNDWKGARKGTSFDFRAETRVGGRLHTMLCTAAHGDLEKQLIAPFIEIFQQGSFSGRKLYVKNNYEMCGSRELCREMCGSSELCSEMCGSSELCSEMCGSSELCREMWGSSSYVGL</sequence>
<organism evidence="2 3">
    <name type="scientific">Caerostris darwini</name>
    <dbReference type="NCBI Taxonomy" id="1538125"/>
    <lineage>
        <taxon>Eukaryota</taxon>
        <taxon>Metazoa</taxon>
        <taxon>Ecdysozoa</taxon>
        <taxon>Arthropoda</taxon>
        <taxon>Chelicerata</taxon>
        <taxon>Arachnida</taxon>
        <taxon>Araneae</taxon>
        <taxon>Araneomorphae</taxon>
        <taxon>Entelegynae</taxon>
        <taxon>Araneoidea</taxon>
        <taxon>Araneidae</taxon>
        <taxon>Caerostris</taxon>
    </lineage>
</organism>
<protein>
    <submittedName>
        <fullName evidence="2">Uncharacterized protein</fullName>
    </submittedName>
</protein>
<reference evidence="2 3" key="1">
    <citation type="submission" date="2021-06" db="EMBL/GenBank/DDBJ databases">
        <title>Caerostris darwini draft genome.</title>
        <authorList>
            <person name="Kono N."/>
            <person name="Arakawa K."/>
        </authorList>
    </citation>
    <scope>NUCLEOTIDE SEQUENCE [LARGE SCALE GENOMIC DNA]</scope>
</reference>
<evidence type="ECO:0000313" key="2">
    <source>
        <dbReference type="EMBL" id="GIX71549.1"/>
    </source>
</evidence>
<dbReference type="AlphaFoldDB" id="A0AAV4ML89"/>
<gene>
    <name evidence="2" type="ORF">CDAR_81301</name>
</gene>
<keyword evidence="3" id="KW-1185">Reference proteome</keyword>
<proteinExistence type="predicted"/>
<accession>A0AAV4ML89</accession>
<comment type="caution">
    <text evidence="2">The sequence shown here is derived from an EMBL/GenBank/DDBJ whole genome shotgun (WGS) entry which is preliminary data.</text>
</comment>
<dbReference type="EMBL" id="BPLQ01000457">
    <property type="protein sequence ID" value="GIX71549.1"/>
    <property type="molecule type" value="Genomic_DNA"/>
</dbReference>
<evidence type="ECO:0000256" key="1">
    <source>
        <dbReference type="SAM" id="MobiDB-lite"/>
    </source>
</evidence>
<feature type="compositionally biased region" description="Basic and acidic residues" evidence="1">
    <location>
        <begin position="1"/>
        <end position="21"/>
    </location>
</feature>
<evidence type="ECO:0000313" key="3">
    <source>
        <dbReference type="Proteomes" id="UP001054837"/>
    </source>
</evidence>
<feature type="region of interest" description="Disordered" evidence="1">
    <location>
        <begin position="1"/>
        <end position="22"/>
    </location>
</feature>
<name>A0AAV4ML89_9ARAC</name>